<organism evidence="1 2">
    <name type="scientific">Hibiscus sabdariffa</name>
    <name type="common">roselle</name>
    <dbReference type="NCBI Taxonomy" id="183260"/>
    <lineage>
        <taxon>Eukaryota</taxon>
        <taxon>Viridiplantae</taxon>
        <taxon>Streptophyta</taxon>
        <taxon>Embryophyta</taxon>
        <taxon>Tracheophyta</taxon>
        <taxon>Spermatophyta</taxon>
        <taxon>Magnoliopsida</taxon>
        <taxon>eudicotyledons</taxon>
        <taxon>Gunneridae</taxon>
        <taxon>Pentapetalae</taxon>
        <taxon>rosids</taxon>
        <taxon>malvids</taxon>
        <taxon>Malvales</taxon>
        <taxon>Malvaceae</taxon>
        <taxon>Malvoideae</taxon>
        <taxon>Hibiscus</taxon>
    </lineage>
</organism>
<evidence type="ECO:0000313" key="1">
    <source>
        <dbReference type="EMBL" id="KAK8540097.1"/>
    </source>
</evidence>
<gene>
    <name evidence="1" type="ORF">V6N12_046390</name>
</gene>
<comment type="caution">
    <text evidence="1">The sequence shown here is derived from an EMBL/GenBank/DDBJ whole genome shotgun (WGS) entry which is preliminary data.</text>
</comment>
<sequence length="79" mass="8464">MIMDVESIPGNGRDDSKQYETMVSAGVVSALEHIELEKKGKGEASYATKVAGNNPISGGHAKSFIEDEVTVLEEDIILN</sequence>
<reference evidence="1 2" key="1">
    <citation type="journal article" date="2024" name="G3 (Bethesda)">
        <title>Genome assembly of Hibiscus sabdariffa L. provides insights into metabolisms of medicinal natural products.</title>
        <authorList>
            <person name="Kim T."/>
        </authorList>
    </citation>
    <scope>NUCLEOTIDE SEQUENCE [LARGE SCALE GENOMIC DNA]</scope>
    <source>
        <strain evidence="1">TK-2024</strain>
        <tissue evidence="1">Old leaves</tissue>
    </source>
</reference>
<proteinExistence type="predicted"/>
<name>A0ABR2DK42_9ROSI</name>
<accession>A0ABR2DK42</accession>
<dbReference type="EMBL" id="JBBPBM010000025">
    <property type="protein sequence ID" value="KAK8540097.1"/>
    <property type="molecule type" value="Genomic_DNA"/>
</dbReference>
<keyword evidence="2" id="KW-1185">Reference proteome</keyword>
<evidence type="ECO:0000313" key="2">
    <source>
        <dbReference type="Proteomes" id="UP001472677"/>
    </source>
</evidence>
<protein>
    <submittedName>
        <fullName evidence="1">Uncharacterized protein</fullName>
    </submittedName>
</protein>
<dbReference type="Proteomes" id="UP001472677">
    <property type="component" value="Unassembled WGS sequence"/>
</dbReference>